<reference evidence="2" key="1">
    <citation type="journal article" date="2022" name="Nat. Commun.">
        <title>Chromosome evolution and the genetic basis of agronomically important traits in greater yam.</title>
        <authorList>
            <person name="Bredeson J.V."/>
            <person name="Lyons J.B."/>
            <person name="Oniyinde I.O."/>
            <person name="Okereke N.R."/>
            <person name="Kolade O."/>
            <person name="Nnabue I."/>
            <person name="Nwadili C.O."/>
            <person name="Hribova E."/>
            <person name="Parker M."/>
            <person name="Nwogha J."/>
            <person name="Shu S."/>
            <person name="Carlson J."/>
            <person name="Kariba R."/>
            <person name="Muthemba S."/>
            <person name="Knop K."/>
            <person name="Barton G.J."/>
            <person name="Sherwood A.V."/>
            <person name="Lopez-Montes A."/>
            <person name="Asiedu R."/>
            <person name="Jamnadass R."/>
            <person name="Muchugi A."/>
            <person name="Goodstein D."/>
            <person name="Egesi C.N."/>
            <person name="Featherston J."/>
            <person name="Asfaw A."/>
            <person name="Simpson G.G."/>
            <person name="Dolezel J."/>
            <person name="Hendre P.S."/>
            <person name="Van Deynze A."/>
            <person name="Kumar P.L."/>
            <person name="Obidiegwu J.E."/>
            <person name="Bhattacharjee R."/>
            <person name="Rokhsar D.S."/>
        </authorList>
    </citation>
    <scope>NUCLEOTIDE SEQUENCE [LARGE SCALE GENOMIC DNA]</scope>
    <source>
        <strain evidence="2">cv. TDa95/00328</strain>
    </source>
</reference>
<evidence type="ECO:0000313" key="1">
    <source>
        <dbReference type="EMBL" id="KAH7657410.1"/>
    </source>
</evidence>
<sequence length="1026" mass="112663">MEIQGNYHAPFYFFFFFFFFFIFLQSTICLSNNVSDHLALLSFKSLISDSYGALDSRNKTLHHCKWRGVTCNNPGRVIALELANLNLTGSISPQLANLTFLTTLNLSANNLHGFIPQELGRLAKLQNFTLSYNSLSGDIPVSLSNCSNLLSISLDNNMLTGGLIPELGVLSKLQVLSLSENNLSGGIPSELGNISSLNGLYLFNDGLEGRIPQDIGKLTSLKIFQVGANKLSGEIPASLYNISSIKFLTAGDNQLVGSLPPSMFQTLPNLQMLILSDNRLHGGIPASISNATELVELDLKGNNFSGLVPSELGFLRNLYWINLGINQLEARSAEDWKFFTSLTNCSLLGTVELGRNRFSGELPRSIANLSASLDWISMSRNQISGTIPEGIEKLVNLTVFQMKNNRLSGSIPSSIGKLKKLSFLNLSGNKFKGSIPDSIGNLTQLNRLYLEANGLSGSIPTSIGNCQGLLELDLSYNDLSSAIPKELLSLSSLSTYADLSNNKLSGSLNTDVSNLKNLGVFVVSENRITGQIPSAIGDCQSLEQLFLDGNLFQGLIPESLSRLRGLQFLDLSKNNLSGRIPEQLGSLRVLLYLNLSYNNLEGEVPKIGVFTNTSAVSMTGNYRLCGGDPELNLTACDIQSNRKKHLSLALKIIIPVVCAIACLVLLIFVFVALHRRKNSKRKSPSTSEFFFEDQFLKVSYSELFEGTNGFSASNLIGVGGFGSVYQGTIGSEERMVAVKVLDLQIQGASKSFIAECEALKNIRHRNLLKIITACSSVDNKGNDFKAVVLEFMPNGSLEKWLHPMQFDRTPSKTMKLIERLNIAIDVASALDYLHNYGHKPIIHCDLKPSNVLLDNDMCAHVSDFGLAKFLSEMAPQSFECSTSSFDIKGSIGYIAPEYGSGGQVSTDGDVYSYGILLLEMFTGKRPTDDSFKEGIGLHMFVSMAFPDQWLDVVDHFLLYKANDEEAKEISVEEQNCLVSVFRVGLCCSKESPKERMEMGDVTKELHAIKDSLLRFENDERFEENKV</sequence>
<organism evidence="1 2">
    <name type="scientific">Dioscorea alata</name>
    <name type="common">Purple yam</name>
    <dbReference type="NCBI Taxonomy" id="55571"/>
    <lineage>
        <taxon>Eukaryota</taxon>
        <taxon>Viridiplantae</taxon>
        <taxon>Streptophyta</taxon>
        <taxon>Embryophyta</taxon>
        <taxon>Tracheophyta</taxon>
        <taxon>Spermatophyta</taxon>
        <taxon>Magnoliopsida</taxon>
        <taxon>Liliopsida</taxon>
        <taxon>Dioscoreales</taxon>
        <taxon>Dioscoreaceae</taxon>
        <taxon>Dioscorea</taxon>
    </lineage>
</organism>
<proteinExistence type="predicted"/>
<keyword evidence="1" id="KW-0723">Serine/threonine-protein kinase</keyword>
<protein>
    <submittedName>
        <fullName evidence="1">Non-specific serine/threonine protein kinase protein</fullName>
        <ecNumber evidence="1">2.7.11.1</ecNumber>
    </submittedName>
</protein>
<keyword evidence="1" id="KW-0418">Kinase</keyword>
<dbReference type="Proteomes" id="UP000827976">
    <property type="component" value="Chromosome 17"/>
</dbReference>
<keyword evidence="2" id="KW-1185">Reference proteome</keyword>
<gene>
    <name evidence="1" type="ORF">IHE45_17G020400</name>
</gene>
<accession>A0ACB7UAR4</accession>
<dbReference type="EMBL" id="CM037027">
    <property type="protein sequence ID" value="KAH7657410.1"/>
    <property type="molecule type" value="Genomic_DNA"/>
</dbReference>
<comment type="caution">
    <text evidence="1">The sequence shown here is derived from an EMBL/GenBank/DDBJ whole genome shotgun (WGS) entry which is preliminary data.</text>
</comment>
<dbReference type="EC" id="2.7.11.1" evidence="1"/>
<evidence type="ECO:0000313" key="2">
    <source>
        <dbReference type="Proteomes" id="UP000827976"/>
    </source>
</evidence>
<keyword evidence="1" id="KW-0808">Transferase</keyword>
<name>A0ACB7UAR4_DIOAL</name>